<dbReference type="KEGG" id="broo:brsh051_20320"/>
<protein>
    <recommendedName>
        <fullName evidence="4">DUF4913 domain-containing protein</fullName>
    </recommendedName>
</protein>
<dbReference type="InterPro" id="IPR032584">
    <property type="entry name" value="DUF4913"/>
</dbReference>
<dbReference type="Pfam" id="PF16259">
    <property type="entry name" value="DUF4913"/>
    <property type="match status" value="1"/>
</dbReference>
<evidence type="ECO:0000313" key="3">
    <source>
        <dbReference type="Proteomes" id="UP001431656"/>
    </source>
</evidence>
<dbReference type="EMBL" id="AP028056">
    <property type="protein sequence ID" value="BEH02751.1"/>
    <property type="molecule type" value="Genomic_DNA"/>
</dbReference>
<dbReference type="Proteomes" id="UP001431656">
    <property type="component" value="Chromosome"/>
</dbReference>
<feature type="compositionally biased region" description="Polar residues" evidence="1">
    <location>
        <begin position="7"/>
        <end position="25"/>
    </location>
</feature>
<dbReference type="RefSeq" id="WP_286264653.1">
    <property type="nucleotide sequence ID" value="NZ_AP028056.1"/>
</dbReference>
<evidence type="ECO:0000256" key="1">
    <source>
        <dbReference type="SAM" id="MobiDB-lite"/>
    </source>
</evidence>
<gene>
    <name evidence="2" type="ORF">brsh051_20320</name>
</gene>
<reference evidence="2" key="1">
    <citation type="journal article" date="2024" name="Int. J. Syst. Evol. Microbiol.">
        <title>Brooklawnia propionicigenes sp. nov., a facultatively anaerobic, propionate-producing bacterium isolated from a methanogenic reactor treating waste from cattle farms.</title>
        <authorList>
            <person name="Akita Y."/>
            <person name="Ueki A."/>
            <person name="Tonouchi A."/>
            <person name="Sugawara Y."/>
            <person name="Honma S."/>
            <person name="Kaku N."/>
            <person name="Ueki K."/>
        </authorList>
    </citation>
    <scope>NUCLEOTIDE SEQUENCE</scope>
    <source>
        <strain evidence="2">SH051</strain>
    </source>
</reference>
<organism evidence="2 3">
    <name type="scientific">Brooklawnia propionicigenes</name>
    <dbReference type="NCBI Taxonomy" id="3041175"/>
    <lineage>
        <taxon>Bacteria</taxon>
        <taxon>Bacillati</taxon>
        <taxon>Actinomycetota</taxon>
        <taxon>Actinomycetes</taxon>
        <taxon>Propionibacteriales</taxon>
        <taxon>Propionibacteriaceae</taxon>
        <taxon>Brooklawnia</taxon>
    </lineage>
</organism>
<name>A0AAN0K8R1_9ACTN</name>
<evidence type="ECO:0000313" key="2">
    <source>
        <dbReference type="EMBL" id="BEH02751.1"/>
    </source>
</evidence>
<proteinExistence type="predicted"/>
<evidence type="ECO:0008006" key="4">
    <source>
        <dbReference type="Google" id="ProtNLM"/>
    </source>
</evidence>
<keyword evidence="3" id="KW-1185">Reference proteome</keyword>
<accession>A0AAN0K8R1</accession>
<sequence length="157" mass="17709">MTDIPDWTTNTEWPTDDPTTPQSEDTPGAMGETGNDAPPELYFGSTDEFVREFVCPVFRRNVGEAGRAEYRWSARWWESAEAVIRLEAMWRSWEHHRLDPATGISTWLRDHADYHLSVLLSPTGPFAHSTDSASVTDPLPYTAPPLGLFSDVRTDPD</sequence>
<feature type="region of interest" description="Disordered" evidence="1">
    <location>
        <begin position="1"/>
        <end position="41"/>
    </location>
</feature>
<dbReference type="AlphaFoldDB" id="A0AAN0K8R1"/>